<organism evidence="1">
    <name type="scientific">Arundo donax</name>
    <name type="common">Giant reed</name>
    <name type="synonym">Donax arundinaceus</name>
    <dbReference type="NCBI Taxonomy" id="35708"/>
    <lineage>
        <taxon>Eukaryota</taxon>
        <taxon>Viridiplantae</taxon>
        <taxon>Streptophyta</taxon>
        <taxon>Embryophyta</taxon>
        <taxon>Tracheophyta</taxon>
        <taxon>Spermatophyta</taxon>
        <taxon>Magnoliopsida</taxon>
        <taxon>Liliopsida</taxon>
        <taxon>Poales</taxon>
        <taxon>Poaceae</taxon>
        <taxon>PACMAD clade</taxon>
        <taxon>Arundinoideae</taxon>
        <taxon>Arundineae</taxon>
        <taxon>Arundo</taxon>
    </lineage>
</organism>
<name>A0A0A9BCG1_ARUDO</name>
<reference evidence="1" key="2">
    <citation type="journal article" date="2015" name="Data Brief">
        <title>Shoot transcriptome of the giant reed, Arundo donax.</title>
        <authorList>
            <person name="Barrero R.A."/>
            <person name="Guerrero F.D."/>
            <person name="Moolhuijzen P."/>
            <person name="Goolsby J.A."/>
            <person name="Tidwell J."/>
            <person name="Bellgard S.E."/>
            <person name="Bellgard M.I."/>
        </authorList>
    </citation>
    <scope>NUCLEOTIDE SEQUENCE</scope>
    <source>
        <tissue evidence="1">Shoot tissue taken approximately 20 cm above the soil surface</tissue>
    </source>
</reference>
<dbReference type="AlphaFoldDB" id="A0A0A9BCG1"/>
<proteinExistence type="predicted"/>
<accession>A0A0A9BCG1</accession>
<evidence type="ECO:0000313" key="1">
    <source>
        <dbReference type="EMBL" id="JAD59858.1"/>
    </source>
</evidence>
<sequence length="42" mass="5127">MLTWLVNLCMFEVELFFSSIQKPSISHDLENICVLFWLWQHQ</sequence>
<dbReference type="EMBL" id="GBRH01238037">
    <property type="protein sequence ID" value="JAD59858.1"/>
    <property type="molecule type" value="Transcribed_RNA"/>
</dbReference>
<protein>
    <submittedName>
        <fullName evidence="1">Uncharacterized protein</fullName>
    </submittedName>
</protein>
<reference evidence="1" key="1">
    <citation type="submission" date="2014-09" db="EMBL/GenBank/DDBJ databases">
        <authorList>
            <person name="Magalhaes I.L.F."/>
            <person name="Oliveira U."/>
            <person name="Santos F.R."/>
            <person name="Vidigal T.H.D.A."/>
            <person name="Brescovit A.D."/>
            <person name="Santos A.J."/>
        </authorList>
    </citation>
    <scope>NUCLEOTIDE SEQUENCE</scope>
    <source>
        <tissue evidence="1">Shoot tissue taken approximately 20 cm above the soil surface</tissue>
    </source>
</reference>